<comment type="similarity">
    <text evidence="1">Belongs to the ABC transporter superfamily.</text>
</comment>
<dbReference type="RefSeq" id="WP_094161990.1">
    <property type="nucleotide sequence ID" value="NZ_LT592171.1"/>
</dbReference>
<keyword evidence="3" id="KW-1003">Cell membrane</keyword>
<reference evidence="7 8" key="1">
    <citation type="submission" date="2016-06" db="EMBL/GenBank/DDBJ databases">
        <authorList>
            <person name="Kjaerup R.B."/>
            <person name="Dalgaard T.S."/>
            <person name="Juul-Madsen H.R."/>
        </authorList>
    </citation>
    <scope>NUCLEOTIDE SEQUENCE [LARGE SCALE GENOMIC DNA]</scope>
    <source>
        <strain evidence="7 8">DSM 16361</strain>
    </source>
</reference>
<dbReference type="InterPro" id="IPR017871">
    <property type="entry name" value="ABC_transporter-like_CS"/>
</dbReference>
<dbReference type="PANTHER" id="PTHR42788">
    <property type="entry name" value="TAURINE IMPORT ATP-BINDING PROTEIN-RELATED"/>
    <property type="match status" value="1"/>
</dbReference>
<protein>
    <submittedName>
        <fullName evidence="7">ABC transporter related protein</fullName>
    </submittedName>
</protein>
<dbReference type="PROSITE" id="PS50893">
    <property type="entry name" value="ABC_TRANSPORTER_2"/>
    <property type="match status" value="1"/>
</dbReference>
<dbReference type="GO" id="GO:0016887">
    <property type="term" value="F:ATP hydrolysis activity"/>
    <property type="evidence" value="ECO:0007669"/>
    <property type="project" value="InterPro"/>
</dbReference>
<dbReference type="SUPFAM" id="SSF52540">
    <property type="entry name" value="P-loop containing nucleoside triphosphate hydrolases"/>
    <property type="match status" value="1"/>
</dbReference>
<dbReference type="OrthoDB" id="9783039at2"/>
<evidence type="ECO:0000256" key="5">
    <source>
        <dbReference type="ARBA" id="ARBA00022840"/>
    </source>
</evidence>
<feature type="domain" description="ABC transporter" evidence="6">
    <location>
        <begin position="8"/>
        <end position="241"/>
    </location>
</feature>
<keyword evidence="8" id="KW-1185">Reference proteome</keyword>
<dbReference type="Proteomes" id="UP000214566">
    <property type="component" value="Unassembled WGS sequence"/>
</dbReference>
<dbReference type="InterPro" id="IPR003439">
    <property type="entry name" value="ABC_transporter-like_ATP-bd"/>
</dbReference>
<dbReference type="InterPro" id="IPR050166">
    <property type="entry name" value="ABC_transporter_ATP-bind"/>
</dbReference>
<dbReference type="PANTHER" id="PTHR42788:SF13">
    <property type="entry name" value="ALIPHATIC SULFONATES IMPORT ATP-BINDING PROTEIN SSUB"/>
    <property type="match status" value="1"/>
</dbReference>
<keyword evidence="3" id="KW-0472">Membrane</keyword>
<dbReference type="SMART" id="SM00382">
    <property type="entry name" value="AAA"/>
    <property type="match status" value="1"/>
</dbReference>
<evidence type="ECO:0000259" key="6">
    <source>
        <dbReference type="PROSITE" id="PS50893"/>
    </source>
</evidence>
<dbReference type="CDD" id="cd03293">
    <property type="entry name" value="ABC_NrtD_SsuB_transporters"/>
    <property type="match status" value="1"/>
</dbReference>
<gene>
    <name evidence="7" type="ORF">THIARS_90204</name>
</gene>
<keyword evidence="5" id="KW-0067">ATP-binding</keyword>
<evidence type="ECO:0000256" key="3">
    <source>
        <dbReference type="ARBA" id="ARBA00022475"/>
    </source>
</evidence>
<dbReference type="EMBL" id="FLMQ01000058">
    <property type="protein sequence ID" value="SBP90054.1"/>
    <property type="molecule type" value="Genomic_DNA"/>
</dbReference>
<dbReference type="Pfam" id="PF00005">
    <property type="entry name" value="ABC_tran"/>
    <property type="match status" value="1"/>
</dbReference>
<proteinExistence type="inferred from homology"/>
<evidence type="ECO:0000256" key="2">
    <source>
        <dbReference type="ARBA" id="ARBA00022448"/>
    </source>
</evidence>
<dbReference type="InterPro" id="IPR003593">
    <property type="entry name" value="AAA+_ATPase"/>
</dbReference>
<evidence type="ECO:0000256" key="1">
    <source>
        <dbReference type="ARBA" id="ARBA00005417"/>
    </source>
</evidence>
<organism evidence="7 8">
    <name type="scientific">Thiomonas delicata</name>
    <name type="common">Thiomonas cuprina</name>
    <dbReference type="NCBI Taxonomy" id="364030"/>
    <lineage>
        <taxon>Bacteria</taxon>
        <taxon>Pseudomonadati</taxon>
        <taxon>Pseudomonadota</taxon>
        <taxon>Betaproteobacteria</taxon>
        <taxon>Burkholderiales</taxon>
        <taxon>Thiomonas</taxon>
    </lineage>
</organism>
<dbReference type="Gene3D" id="3.40.50.300">
    <property type="entry name" value="P-loop containing nucleotide triphosphate hydrolases"/>
    <property type="match status" value="1"/>
</dbReference>
<name>A0A238DAB2_THIDL</name>
<evidence type="ECO:0000256" key="4">
    <source>
        <dbReference type="ARBA" id="ARBA00022741"/>
    </source>
</evidence>
<dbReference type="PROSITE" id="PS00211">
    <property type="entry name" value="ABC_TRANSPORTER_1"/>
    <property type="match status" value="1"/>
</dbReference>
<evidence type="ECO:0000313" key="7">
    <source>
        <dbReference type="EMBL" id="SBP90054.1"/>
    </source>
</evidence>
<keyword evidence="4" id="KW-0547">Nucleotide-binding</keyword>
<dbReference type="GO" id="GO:0005524">
    <property type="term" value="F:ATP binding"/>
    <property type="evidence" value="ECO:0007669"/>
    <property type="project" value="UniProtKB-KW"/>
</dbReference>
<keyword evidence="2" id="KW-0813">Transport</keyword>
<evidence type="ECO:0000313" key="8">
    <source>
        <dbReference type="Proteomes" id="UP000214566"/>
    </source>
</evidence>
<dbReference type="InterPro" id="IPR027417">
    <property type="entry name" value="P-loop_NTPase"/>
</dbReference>
<sequence>MTASLPSLLISQLEKSFSVGGKAVRALQDISLSCPEGSFTALIGPSGCGKSTLLRIIAGLESGDSGKVLVGGSMPDVLRRRGALGVAFQDPALLPWRSVRRNVALPFDVLGHRPTNWRPRVDSLIRLVGLSAFADALPRQLSGGMRQRASIARALVTNPSLLLLDEPFGALDEILRRSMNLELQRIWLEQPATAVLVTHDIEEAVFLADQVVVMQSHPGRITRILPVPFPRPRPRALMRAPEFHALVDELATLLEGTQAA</sequence>
<dbReference type="AlphaFoldDB" id="A0A238DAB2"/>
<accession>A0A238DAB2</accession>